<dbReference type="OrthoDB" id="1097733at2759"/>
<proteinExistence type="predicted"/>
<organism evidence="1 2">
    <name type="scientific">Salix dunnii</name>
    <dbReference type="NCBI Taxonomy" id="1413687"/>
    <lineage>
        <taxon>Eukaryota</taxon>
        <taxon>Viridiplantae</taxon>
        <taxon>Streptophyta</taxon>
        <taxon>Embryophyta</taxon>
        <taxon>Tracheophyta</taxon>
        <taxon>Spermatophyta</taxon>
        <taxon>Magnoliopsida</taxon>
        <taxon>eudicotyledons</taxon>
        <taxon>Gunneridae</taxon>
        <taxon>Pentapetalae</taxon>
        <taxon>rosids</taxon>
        <taxon>fabids</taxon>
        <taxon>Malpighiales</taxon>
        <taxon>Salicaceae</taxon>
        <taxon>Saliceae</taxon>
        <taxon>Salix</taxon>
    </lineage>
</organism>
<dbReference type="Proteomes" id="UP000657918">
    <property type="component" value="Chromosome 16"/>
</dbReference>
<name>A0A835JAF0_9ROSI</name>
<accession>A0A835JAF0</accession>
<comment type="caution">
    <text evidence="1">The sequence shown here is derived from an EMBL/GenBank/DDBJ whole genome shotgun (WGS) entry which is preliminary data.</text>
</comment>
<gene>
    <name evidence="1" type="ORF">SADUNF_Sadunf16G0047900</name>
</gene>
<reference evidence="1 2" key="1">
    <citation type="submission" date="2020-10" db="EMBL/GenBank/DDBJ databases">
        <title>Plant Genome Project.</title>
        <authorList>
            <person name="Zhang R.-G."/>
        </authorList>
    </citation>
    <scope>NUCLEOTIDE SEQUENCE [LARGE SCALE GENOMIC DNA]</scope>
    <source>
        <strain evidence="1">FAFU-HL-1</strain>
        <tissue evidence="1">Leaf</tissue>
    </source>
</reference>
<protein>
    <submittedName>
        <fullName evidence="1">Uncharacterized protein</fullName>
    </submittedName>
</protein>
<evidence type="ECO:0000313" key="1">
    <source>
        <dbReference type="EMBL" id="KAF9664724.1"/>
    </source>
</evidence>
<dbReference type="EMBL" id="JADGMS010000016">
    <property type="protein sequence ID" value="KAF9664724.1"/>
    <property type="molecule type" value="Genomic_DNA"/>
</dbReference>
<sequence>MAVTNRLSHKAVIVSEPERVWRQVEVEPNNVHHRYHKTRTSSAEFRIIDASISDGLGTKDSKSQSYGQMDDRTVADKEIHINACSVRISEVILSDGDGGEHRHPQQAPSIMIPAIYRCISCSPLTQLELVGYSIVPSRYAGPNPAGMVLPLEMAEEPYHGILRLKQSREMAELEKKVMKGRMREMRYAHKGKCMVVSEHTSAERTHDIVAVLYIHARLVMTWTLGLPSSLSHQPSPPSGLVALYKEKQNPLQAVLCVPISVARAVCDEYIDQRVCLRLRI</sequence>
<dbReference type="AlphaFoldDB" id="A0A835JAF0"/>
<keyword evidence="2" id="KW-1185">Reference proteome</keyword>
<evidence type="ECO:0000313" key="2">
    <source>
        <dbReference type="Proteomes" id="UP000657918"/>
    </source>
</evidence>